<dbReference type="Proteomes" id="UP000027661">
    <property type="component" value="Unassembled WGS sequence"/>
</dbReference>
<protein>
    <submittedName>
        <fullName evidence="2">Uncharacterized protein</fullName>
    </submittedName>
</protein>
<comment type="caution">
    <text evidence="2">The sequence shown here is derived from an EMBL/GenBank/DDBJ whole genome shotgun (WGS) entry which is preliminary data.</text>
</comment>
<accession>A0A069S3E8</accession>
<gene>
    <name evidence="2" type="ORF">M099_4192</name>
</gene>
<organism evidence="2 3">
    <name type="scientific">Phocaeicola vulgatus str. 3975 RP4</name>
    <dbReference type="NCBI Taxonomy" id="1339352"/>
    <lineage>
        <taxon>Bacteria</taxon>
        <taxon>Pseudomonadati</taxon>
        <taxon>Bacteroidota</taxon>
        <taxon>Bacteroidia</taxon>
        <taxon>Bacteroidales</taxon>
        <taxon>Bacteroidaceae</taxon>
        <taxon>Phocaeicola</taxon>
    </lineage>
</organism>
<feature type="compositionally biased region" description="Polar residues" evidence="1">
    <location>
        <begin position="18"/>
        <end position="29"/>
    </location>
</feature>
<proteinExistence type="predicted"/>
<dbReference type="AlphaFoldDB" id="A0A069S3E8"/>
<sequence>MYNLNYRHYFTCISSNVPTSSRSGKSASFSCRIGDDDGETDIEQ</sequence>
<feature type="region of interest" description="Disordered" evidence="1">
    <location>
        <begin position="18"/>
        <end position="44"/>
    </location>
</feature>
<evidence type="ECO:0000313" key="2">
    <source>
        <dbReference type="EMBL" id="KDS44879.1"/>
    </source>
</evidence>
<evidence type="ECO:0000313" key="3">
    <source>
        <dbReference type="Proteomes" id="UP000027661"/>
    </source>
</evidence>
<dbReference type="EMBL" id="JNHM01000152">
    <property type="protein sequence ID" value="KDS44879.1"/>
    <property type="molecule type" value="Genomic_DNA"/>
</dbReference>
<name>A0A069S3E8_PHOVU</name>
<reference evidence="2 3" key="1">
    <citation type="submission" date="2014-04" db="EMBL/GenBank/DDBJ databases">
        <authorList>
            <person name="Sears C."/>
            <person name="Carroll K."/>
            <person name="Sack B.R."/>
            <person name="Qadri F."/>
            <person name="Myers L.L."/>
            <person name="Chung G.-T."/>
            <person name="Escheverria P."/>
            <person name="Fraser C.M."/>
            <person name="Sadzewicz L."/>
            <person name="Shefchek K.A."/>
            <person name="Tallon L."/>
            <person name="Das S.P."/>
            <person name="Daugherty S."/>
            <person name="Mongodin E.F."/>
        </authorList>
    </citation>
    <scope>NUCLEOTIDE SEQUENCE [LARGE SCALE GENOMIC DNA]</scope>
    <source>
        <strain evidence="2 3">3975 RP4</strain>
    </source>
</reference>
<evidence type="ECO:0000256" key="1">
    <source>
        <dbReference type="SAM" id="MobiDB-lite"/>
    </source>
</evidence>